<sequence length="255" mass="28319">MTLSDDEESPFQDDENASSADLDSDIHLLSFSDDDAPHLEVIRTPNGLIGFDTPFSIEMEIDLLSHIPQVLCDIPDPPFDPIQADTSHNVNDIATHIHHDSLQDDLIAQPTQDIGLPLSHDDILQSLSEIPIRYSLLPDLRQITTSFGPPCDEDDSIYMGSDDSLLRDIPIISKAFPEFTNEMGTFEDHEDNIILTDDISELSFVSQRPQEQAVLESIEVLTAPGPPLSYSDDIDQIQEDQICSQVKLNSILAIL</sequence>
<evidence type="ECO:0000256" key="1">
    <source>
        <dbReference type="SAM" id="MobiDB-lite"/>
    </source>
</evidence>
<comment type="caution">
    <text evidence="2">The sequence shown here is derived from an EMBL/GenBank/DDBJ whole genome shotgun (WGS) entry which is preliminary data.</text>
</comment>
<keyword evidence="3" id="KW-1185">Reference proteome</keyword>
<evidence type="ECO:0000313" key="2">
    <source>
        <dbReference type="EMBL" id="GKT27265.1"/>
    </source>
</evidence>
<gene>
    <name evidence="2" type="ORF">ADUPG1_013723</name>
</gene>
<protein>
    <submittedName>
        <fullName evidence="2">Uncharacterized protein</fullName>
    </submittedName>
</protein>
<dbReference type="EMBL" id="BQXS01012726">
    <property type="protein sequence ID" value="GKT27265.1"/>
    <property type="molecule type" value="Genomic_DNA"/>
</dbReference>
<organism evidence="2 3">
    <name type="scientific">Aduncisulcus paluster</name>
    <dbReference type="NCBI Taxonomy" id="2918883"/>
    <lineage>
        <taxon>Eukaryota</taxon>
        <taxon>Metamonada</taxon>
        <taxon>Carpediemonas-like organisms</taxon>
        <taxon>Aduncisulcus</taxon>
    </lineage>
</organism>
<feature type="compositionally biased region" description="Acidic residues" evidence="1">
    <location>
        <begin position="1"/>
        <end position="16"/>
    </location>
</feature>
<accession>A0ABQ5K5R0</accession>
<evidence type="ECO:0000313" key="3">
    <source>
        <dbReference type="Proteomes" id="UP001057375"/>
    </source>
</evidence>
<reference evidence="2" key="1">
    <citation type="submission" date="2022-03" db="EMBL/GenBank/DDBJ databases">
        <title>Draft genome sequence of Aduncisulcus paluster, a free-living microaerophilic Fornicata.</title>
        <authorList>
            <person name="Yuyama I."/>
            <person name="Kume K."/>
            <person name="Tamura T."/>
            <person name="Inagaki Y."/>
            <person name="Hashimoto T."/>
        </authorList>
    </citation>
    <scope>NUCLEOTIDE SEQUENCE</scope>
    <source>
        <strain evidence="2">NY0171</strain>
    </source>
</reference>
<name>A0ABQ5K5R0_9EUKA</name>
<proteinExistence type="predicted"/>
<dbReference type="Proteomes" id="UP001057375">
    <property type="component" value="Unassembled WGS sequence"/>
</dbReference>
<feature type="region of interest" description="Disordered" evidence="1">
    <location>
        <begin position="1"/>
        <end position="22"/>
    </location>
</feature>